<gene>
    <name evidence="2" type="ORF">SFC79_11730</name>
</gene>
<dbReference type="EMBL" id="JAXQPW010000004">
    <property type="protein sequence ID" value="MDZ5662434.1"/>
    <property type="molecule type" value="Genomic_DNA"/>
</dbReference>
<name>A0ABU5KC54_9ACTN</name>
<dbReference type="RefSeq" id="WP_322424501.1">
    <property type="nucleotide sequence ID" value="NZ_JAXQPW010000004.1"/>
</dbReference>
<comment type="caution">
    <text evidence="2">The sequence shown here is derived from an EMBL/GenBank/DDBJ whole genome shotgun (WGS) entry which is preliminary data.</text>
</comment>
<sequence length="227" mass="24226">MTPTEAAVLARSVLSCPDAITLRVSEDRQTSLDDDYDVTCDVHGAPVFSACEDSALVTAARGGAGGVVEVSSGLSHPATGGRRIDLFLQGRLAERGSGCACCGESRSLVALDPTRVTLFCDDRPVPVDLDRFRDRRHVLNPGYLQRTAEHANEAHESELRTAMASTFGIPVRTLLAASLLRVDPSGVDVSWLDSAGAHTERLDFLRTVSSPQELGEALRSQLHAGLC</sequence>
<evidence type="ECO:0000313" key="2">
    <source>
        <dbReference type="EMBL" id="MDZ5662434.1"/>
    </source>
</evidence>
<dbReference type="Gene3D" id="3.20.180.10">
    <property type="entry name" value="PNP-oxidase-like"/>
    <property type="match status" value="1"/>
</dbReference>
<evidence type="ECO:0000259" key="1">
    <source>
        <dbReference type="Pfam" id="PF10615"/>
    </source>
</evidence>
<organism evidence="2 3">
    <name type="scientific">Nocardioides renjunii</name>
    <dbReference type="NCBI Taxonomy" id="3095075"/>
    <lineage>
        <taxon>Bacteria</taxon>
        <taxon>Bacillati</taxon>
        <taxon>Actinomycetota</taxon>
        <taxon>Actinomycetes</taxon>
        <taxon>Propionibacteriales</taxon>
        <taxon>Nocardioidaceae</taxon>
        <taxon>Nocardioides</taxon>
    </lineage>
</organism>
<feature type="domain" description="DUF2470" evidence="1">
    <location>
        <begin position="145"/>
        <end position="218"/>
    </location>
</feature>
<accession>A0ABU5KC54</accession>
<evidence type="ECO:0000313" key="3">
    <source>
        <dbReference type="Proteomes" id="UP001291999"/>
    </source>
</evidence>
<dbReference type="InterPro" id="IPR019595">
    <property type="entry name" value="DUF2470"/>
</dbReference>
<dbReference type="Pfam" id="PF10615">
    <property type="entry name" value="DUF2470"/>
    <property type="match status" value="1"/>
</dbReference>
<dbReference type="InterPro" id="IPR037119">
    <property type="entry name" value="Haem_oxidase_HugZ-like_sf"/>
</dbReference>
<dbReference type="Proteomes" id="UP001291999">
    <property type="component" value="Unassembled WGS sequence"/>
</dbReference>
<protein>
    <recommendedName>
        <fullName evidence="1">DUF2470 domain-containing protein</fullName>
    </recommendedName>
</protein>
<proteinExistence type="predicted"/>
<reference evidence="2 3" key="1">
    <citation type="submission" date="2023-11" db="EMBL/GenBank/DDBJ databases">
        <title>Novel species in genus Nocardioides.</title>
        <authorList>
            <person name="Zhou H."/>
        </authorList>
    </citation>
    <scope>NUCLEOTIDE SEQUENCE [LARGE SCALE GENOMIC DNA]</scope>
    <source>
        <strain evidence="2 3">S-58</strain>
    </source>
</reference>
<keyword evidence="3" id="KW-1185">Reference proteome</keyword>